<evidence type="ECO:0000256" key="1">
    <source>
        <dbReference type="ARBA" id="ARBA00022723"/>
    </source>
</evidence>
<dbReference type="PROSITE" id="PS00198">
    <property type="entry name" value="4FE4S_FER_1"/>
    <property type="match status" value="1"/>
</dbReference>
<dbReference type="Pfam" id="PF00226">
    <property type="entry name" value="DnaJ"/>
    <property type="match status" value="1"/>
</dbReference>
<dbReference type="InterPro" id="IPR017896">
    <property type="entry name" value="4Fe4S_Fe-S-bd"/>
</dbReference>
<dbReference type="PANTHER" id="PTHR45295">
    <property type="entry name" value="CHAPERONE PROTEIN DNAJ C76, CHLOROPLASTIC"/>
    <property type="match status" value="1"/>
</dbReference>
<organism evidence="6 7">
    <name type="scientific">Symbiochloris irregularis</name>
    <dbReference type="NCBI Taxonomy" id="706552"/>
    <lineage>
        <taxon>Eukaryota</taxon>
        <taxon>Viridiplantae</taxon>
        <taxon>Chlorophyta</taxon>
        <taxon>core chlorophytes</taxon>
        <taxon>Trebouxiophyceae</taxon>
        <taxon>Trebouxiales</taxon>
        <taxon>Trebouxiaceae</taxon>
        <taxon>Symbiochloris</taxon>
    </lineage>
</organism>
<reference evidence="6 7" key="1">
    <citation type="journal article" date="2024" name="Nat. Commun.">
        <title>Phylogenomics reveals the evolutionary origins of lichenization in chlorophyte algae.</title>
        <authorList>
            <person name="Puginier C."/>
            <person name="Libourel C."/>
            <person name="Otte J."/>
            <person name="Skaloud P."/>
            <person name="Haon M."/>
            <person name="Grisel S."/>
            <person name="Petersen M."/>
            <person name="Berrin J.G."/>
            <person name="Delaux P.M."/>
            <person name="Dal Grande F."/>
            <person name="Keller J."/>
        </authorList>
    </citation>
    <scope>NUCLEOTIDE SEQUENCE [LARGE SCALE GENOMIC DNA]</scope>
    <source>
        <strain evidence="6 7">SAG 2036</strain>
    </source>
</reference>
<keyword evidence="7" id="KW-1185">Reference proteome</keyword>
<dbReference type="SUPFAM" id="SSF46565">
    <property type="entry name" value="Chaperone J-domain"/>
    <property type="match status" value="1"/>
</dbReference>
<evidence type="ECO:0000259" key="4">
    <source>
        <dbReference type="PROSITE" id="PS50076"/>
    </source>
</evidence>
<dbReference type="EMBL" id="JALJOQ010000138">
    <property type="protein sequence ID" value="KAK9794394.1"/>
    <property type="molecule type" value="Genomic_DNA"/>
</dbReference>
<dbReference type="InterPro" id="IPR017900">
    <property type="entry name" value="4Fe4S_Fe_S_CS"/>
</dbReference>
<dbReference type="CDD" id="cd06257">
    <property type="entry name" value="DnaJ"/>
    <property type="match status" value="1"/>
</dbReference>
<gene>
    <name evidence="6" type="ORF">WJX73_007757</name>
</gene>
<dbReference type="InterPro" id="IPR001080">
    <property type="entry name" value="3Fe4S_ferredoxin"/>
</dbReference>
<dbReference type="Gene3D" id="1.10.287.110">
    <property type="entry name" value="DnaJ domain"/>
    <property type="match status" value="1"/>
</dbReference>
<keyword evidence="2" id="KW-0408">Iron</keyword>
<dbReference type="PROSITE" id="PS50076">
    <property type="entry name" value="DNAJ_2"/>
    <property type="match status" value="1"/>
</dbReference>
<dbReference type="PANTHER" id="PTHR45295:SF1">
    <property type="entry name" value="CHAPERONE PROTEIN DNAJ C76, CHLOROPLASTIC"/>
    <property type="match status" value="1"/>
</dbReference>
<feature type="domain" description="4Fe-4S ferredoxin-type" evidence="5">
    <location>
        <begin position="187"/>
        <end position="215"/>
    </location>
</feature>
<evidence type="ECO:0000259" key="5">
    <source>
        <dbReference type="PROSITE" id="PS51379"/>
    </source>
</evidence>
<protein>
    <submittedName>
        <fullName evidence="6">Uncharacterized protein</fullName>
    </submittedName>
</protein>
<dbReference type="Proteomes" id="UP001465755">
    <property type="component" value="Unassembled WGS sequence"/>
</dbReference>
<dbReference type="Gene3D" id="3.30.70.20">
    <property type="match status" value="1"/>
</dbReference>
<feature type="domain" description="J" evidence="4">
    <location>
        <begin position="98"/>
        <end position="161"/>
    </location>
</feature>
<dbReference type="PROSITE" id="PS51379">
    <property type="entry name" value="4FE4S_FER_2"/>
    <property type="match status" value="1"/>
</dbReference>
<evidence type="ECO:0000256" key="2">
    <source>
        <dbReference type="ARBA" id="ARBA00023004"/>
    </source>
</evidence>
<dbReference type="GO" id="GO:0005506">
    <property type="term" value="F:iron ion binding"/>
    <property type="evidence" value="ECO:0007669"/>
    <property type="project" value="InterPro"/>
</dbReference>
<name>A0AAW1NVQ3_9CHLO</name>
<accession>A0AAW1NVQ3</accession>
<dbReference type="SMART" id="SM00271">
    <property type="entry name" value="DnaJ"/>
    <property type="match status" value="1"/>
</dbReference>
<dbReference type="PRINTS" id="PR00352">
    <property type="entry name" value="3FE4SFRDOXIN"/>
</dbReference>
<sequence length="306" mass="33809">MLCRPCASTSSALADDIAAPAQYTIQQATRHLRNSASAAAFPVGPAFCAVRSCKSHARRAVTTQAAAEALVLSETDSSEYFREVSGGNAELNTAAPTDFYQLLSVDYDADAPAIRAAYRALQRIAHPDIAGDRAHELAILLNCAYATLSDPQTKQRYDSGLRQFRAEHMHYDGIPVSQWFGPPGEQRAVFVDESQCIGCMQCTWICPSTFFMEDNYGRARVSRQWADEADAVSEAMDLCPVDSIHYVRRDQLALLEFVMRDCERESTAILADRRSGNMSPAPNSHSPFERAAAFLRHRKEAHVVII</sequence>
<proteinExistence type="predicted"/>
<dbReference type="SUPFAM" id="SSF54862">
    <property type="entry name" value="4Fe-4S ferredoxins"/>
    <property type="match status" value="1"/>
</dbReference>
<evidence type="ECO:0000313" key="6">
    <source>
        <dbReference type="EMBL" id="KAK9794394.1"/>
    </source>
</evidence>
<evidence type="ECO:0000256" key="3">
    <source>
        <dbReference type="ARBA" id="ARBA00023014"/>
    </source>
</evidence>
<dbReference type="InterPro" id="IPR001623">
    <property type="entry name" value="DnaJ_domain"/>
</dbReference>
<dbReference type="InterPro" id="IPR036869">
    <property type="entry name" value="J_dom_sf"/>
</dbReference>
<dbReference type="GO" id="GO:0051536">
    <property type="term" value="F:iron-sulfur cluster binding"/>
    <property type="evidence" value="ECO:0007669"/>
    <property type="project" value="UniProtKB-KW"/>
</dbReference>
<keyword evidence="3" id="KW-0411">Iron-sulfur</keyword>
<dbReference type="Pfam" id="PF13370">
    <property type="entry name" value="Fer4_13"/>
    <property type="match status" value="1"/>
</dbReference>
<dbReference type="AlphaFoldDB" id="A0AAW1NVQ3"/>
<evidence type="ECO:0000313" key="7">
    <source>
        <dbReference type="Proteomes" id="UP001465755"/>
    </source>
</evidence>
<dbReference type="GO" id="GO:0009055">
    <property type="term" value="F:electron transfer activity"/>
    <property type="evidence" value="ECO:0007669"/>
    <property type="project" value="InterPro"/>
</dbReference>
<comment type="caution">
    <text evidence="6">The sequence shown here is derived from an EMBL/GenBank/DDBJ whole genome shotgun (WGS) entry which is preliminary data.</text>
</comment>
<keyword evidence="1" id="KW-0479">Metal-binding</keyword>